<organism evidence="2 3">
    <name type="scientific">Alkalihalobacterium chitinilyticum</name>
    <dbReference type="NCBI Taxonomy" id="2980103"/>
    <lineage>
        <taxon>Bacteria</taxon>
        <taxon>Bacillati</taxon>
        <taxon>Bacillota</taxon>
        <taxon>Bacilli</taxon>
        <taxon>Bacillales</taxon>
        <taxon>Bacillaceae</taxon>
        <taxon>Alkalihalobacterium</taxon>
    </lineage>
</organism>
<reference evidence="2" key="1">
    <citation type="submission" date="2024-05" db="EMBL/GenBank/DDBJ databases">
        <title>Alkalihalobacillus sp. strain MEB203 novel alkaliphilic bacterium from Lonar Lake, India.</title>
        <authorList>
            <person name="Joshi A."/>
            <person name="Thite S."/>
            <person name="Mengade P."/>
        </authorList>
    </citation>
    <scope>NUCLEOTIDE SEQUENCE</scope>
    <source>
        <strain evidence="2">MEB 203</strain>
    </source>
</reference>
<keyword evidence="3" id="KW-1185">Reference proteome</keyword>
<keyword evidence="1" id="KW-0472">Membrane</keyword>
<evidence type="ECO:0000313" key="2">
    <source>
        <dbReference type="EMBL" id="MDE5412724.1"/>
    </source>
</evidence>
<evidence type="ECO:0000256" key="1">
    <source>
        <dbReference type="SAM" id="Phobius"/>
    </source>
</evidence>
<proteinExistence type="predicted"/>
<keyword evidence="1" id="KW-0812">Transmembrane</keyword>
<dbReference type="RefSeq" id="WP_275117365.1">
    <property type="nucleotide sequence ID" value="NZ_JAOTPO010000003.1"/>
</dbReference>
<accession>A0ABT5VET6</accession>
<sequence length="50" mass="5950">MLLLSSFFKYLDVIIYSRDEATVFDFVMLPAVAIGFIYFFMQAFVHYKKL</sequence>
<name>A0ABT5VET6_9BACI</name>
<comment type="caution">
    <text evidence="2">The sequence shown here is derived from an EMBL/GenBank/DDBJ whole genome shotgun (WGS) entry which is preliminary data.</text>
</comment>
<dbReference type="EMBL" id="JAOTPO010000003">
    <property type="protein sequence ID" value="MDE5412724.1"/>
    <property type="molecule type" value="Genomic_DNA"/>
</dbReference>
<gene>
    <name evidence="2" type="ORF">N7Z68_04955</name>
</gene>
<evidence type="ECO:0000313" key="3">
    <source>
        <dbReference type="Proteomes" id="UP001148125"/>
    </source>
</evidence>
<dbReference type="Proteomes" id="UP001148125">
    <property type="component" value="Unassembled WGS sequence"/>
</dbReference>
<protein>
    <submittedName>
        <fullName evidence="2">Uncharacterized protein</fullName>
    </submittedName>
</protein>
<keyword evidence="1" id="KW-1133">Transmembrane helix</keyword>
<feature type="transmembrane region" description="Helical" evidence="1">
    <location>
        <begin position="26"/>
        <end position="45"/>
    </location>
</feature>